<dbReference type="EMBL" id="JAFMYU010000003">
    <property type="protein sequence ID" value="MBO0930335.1"/>
    <property type="molecule type" value="Genomic_DNA"/>
</dbReference>
<dbReference type="Proteomes" id="UP000664795">
    <property type="component" value="Unassembled WGS sequence"/>
</dbReference>
<accession>A0A939G3C6</accession>
<reference evidence="1 2" key="1">
    <citation type="submission" date="2021-03" db="EMBL/GenBank/DDBJ databases">
        <title>Fibrella sp. HMF5036 genome sequencing and assembly.</title>
        <authorList>
            <person name="Kang H."/>
            <person name="Kim H."/>
            <person name="Bae S."/>
            <person name="Joh K."/>
        </authorList>
    </citation>
    <scope>NUCLEOTIDE SEQUENCE [LARGE SCALE GENOMIC DNA]</scope>
    <source>
        <strain evidence="1 2">HMF5036</strain>
    </source>
</reference>
<keyword evidence="2" id="KW-1185">Reference proteome</keyword>
<dbReference type="RefSeq" id="WP_207334300.1">
    <property type="nucleotide sequence ID" value="NZ_JAFMYU010000003.1"/>
</dbReference>
<protein>
    <submittedName>
        <fullName evidence="1">Uncharacterized protein</fullName>
    </submittedName>
</protein>
<dbReference type="AlphaFoldDB" id="A0A939G3C6"/>
<organism evidence="1 2">
    <name type="scientific">Fibrella aquatilis</name>
    <dbReference type="NCBI Taxonomy" id="2817059"/>
    <lineage>
        <taxon>Bacteria</taxon>
        <taxon>Pseudomonadati</taxon>
        <taxon>Bacteroidota</taxon>
        <taxon>Cytophagia</taxon>
        <taxon>Cytophagales</taxon>
        <taxon>Spirosomataceae</taxon>
        <taxon>Fibrella</taxon>
    </lineage>
</organism>
<proteinExistence type="predicted"/>
<evidence type="ECO:0000313" key="2">
    <source>
        <dbReference type="Proteomes" id="UP000664795"/>
    </source>
</evidence>
<comment type="caution">
    <text evidence="1">The sequence shown here is derived from an EMBL/GenBank/DDBJ whole genome shotgun (WGS) entry which is preliminary data.</text>
</comment>
<gene>
    <name evidence="1" type="ORF">J2I48_04975</name>
</gene>
<sequence length="117" mass="12722">MPSKPTNSFDFPMLDLGDVVQQRAYVDRFTAAVAAAHQVPLVGNDCTVQPRPAMFVYVPLIPLKYSAEPGDIAAFVGAQGLDLADMAKYLVGYHYDFATELAMHLTAALCAVPDPYR</sequence>
<name>A0A939G3C6_9BACT</name>
<evidence type="ECO:0000313" key="1">
    <source>
        <dbReference type="EMBL" id="MBO0930335.1"/>
    </source>
</evidence>